<gene>
    <name evidence="2" type="ORF">IQ10_00197</name>
</gene>
<keyword evidence="3" id="KW-1185">Reference proteome</keyword>
<evidence type="ECO:0000259" key="1">
    <source>
        <dbReference type="PROSITE" id="PS51186"/>
    </source>
</evidence>
<reference evidence="2 3" key="1">
    <citation type="journal article" date="2015" name="Stand. Genomic Sci.">
        <title>Genomic Encyclopedia of Bacterial and Archaeal Type Strains, Phase III: the genomes of soil and plant-associated and newly described type strains.</title>
        <authorList>
            <person name="Whitman W.B."/>
            <person name="Woyke T."/>
            <person name="Klenk H.P."/>
            <person name="Zhou Y."/>
            <person name="Lilburn T.G."/>
            <person name="Beck B.J."/>
            <person name="De Vos P."/>
            <person name="Vandamme P."/>
            <person name="Eisen J.A."/>
            <person name="Garrity G."/>
            <person name="Hugenholtz P."/>
            <person name="Kyrpides N.C."/>
        </authorList>
    </citation>
    <scope>NUCLEOTIDE SEQUENCE [LARGE SCALE GENOMIC DNA]</scope>
    <source>
        <strain evidence="2 3">CGMCC 1.10116</strain>
    </source>
</reference>
<dbReference type="InterPro" id="IPR016181">
    <property type="entry name" value="Acyl_CoA_acyltransferase"/>
</dbReference>
<evidence type="ECO:0000313" key="2">
    <source>
        <dbReference type="EMBL" id="TWI59776.1"/>
    </source>
</evidence>
<dbReference type="SUPFAM" id="SSF55729">
    <property type="entry name" value="Acyl-CoA N-acyltransferases (Nat)"/>
    <property type="match status" value="1"/>
</dbReference>
<evidence type="ECO:0000313" key="3">
    <source>
        <dbReference type="Proteomes" id="UP000315711"/>
    </source>
</evidence>
<dbReference type="Proteomes" id="UP000315711">
    <property type="component" value="Unassembled WGS sequence"/>
</dbReference>
<dbReference type="InterPro" id="IPR000182">
    <property type="entry name" value="GNAT_dom"/>
</dbReference>
<dbReference type="RefSeq" id="WP_144448609.1">
    <property type="nucleotide sequence ID" value="NZ_VLKZ01000001.1"/>
</dbReference>
<feature type="domain" description="N-acetyltransferase" evidence="1">
    <location>
        <begin position="3"/>
        <end position="131"/>
    </location>
</feature>
<dbReference type="GO" id="GO:0016747">
    <property type="term" value="F:acyltransferase activity, transferring groups other than amino-acyl groups"/>
    <property type="evidence" value="ECO:0007669"/>
    <property type="project" value="InterPro"/>
</dbReference>
<dbReference type="PROSITE" id="PS51186">
    <property type="entry name" value="GNAT"/>
    <property type="match status" value="1"/>
</dbReference>
<dbReference type="Pfam" id="PF00583">
    <property type="entry name" value="Acetyltransf_1"/>
    <property type="match status" value="1"/>
</dbReference>
<dbReference type="AlphaFoldDB" id="A0A562QUG9"/>
<keyword evidence="2" id="KW-0808">Transferase</keyword>
<comment type="caution">
    <text evidence="2">The sequence shown here is derived from an EMBL/GenBank/DDBJ whole genome shotgun (WGS) entry which is preliminary data.</text>
</comment>
<accession>A0A562QUG9</accession>
<sequence>MSIVVRKAEEKDLLSLQRLVAKAGLREDGIEQHIDRFLVVCDEDSKIIGTVGIEKYEEDGLLRSLVLDSPVWTARLSLEFLQLALTYAKEQDIETIYLCSKGTNSLFHQLGFRHVHEKNVPEKIRMSPHFQKNMKVETKVWACSLLDVDN</sequence>
<organism evidence="2 3">
    <name type="scientific">Halalkalibacter nanhaiisediminis</name>
    <dbReference type="NCBI Taxonomy" id="688079"/>
    <lineage>
        <taxon>Bacteria</taxon>
        <taxon>Bacillati</taxon>
        <taxon>Bacillota</taxon>
        <taxon>Bacilli</taxon>
        <taxon>Bacillales</taxon>
        <taxon>Bacillaceae</taxon>
        <taxon>Halalkalibacter</taxon>
    </lineage>
</organism>
<dbReference type="EMBL" id="VLKZ01000001">
    <property type="protein sequence ID" value="TWI59776.1"/>
    <property type="molecule type" value="Genomic_DNA"/>
</dbReference>
<dbReference type="Gene3D" id="3.40.630.30">
    <property type="match status" value="1"/>
</dbReference>
<dbReference type="OrthoDB" id="2678531at2"/>
<proteinExistence type="predicted"/>
<protein>
    <submittedName>
        <fullName evidence="2">N-acetylglutamate synthase-like GNAT family acetyltransferase</fullName>
    </submittedName>
</protein>
<name>A0A562QUG9_9BACI</name>